<keyword evidence="8" id="KW-1185">Reference proteome</keyword>
<proteinExistence type="predicted"/>
<dbReference type="GO" id="GO:0015074">
    <property type="term" value="P:DNA integration"/>
    <property type="evidence" value="ECO:0007669"/>
    <property type="project" value="UniProtKB-KW"/>
</dbReference>
<name>A0A918MN34_9FLAO</name>
<evidence type="ECO:0000313" key="7">
    <source>
        <dbReference type="EMBL" id="GGW42502.1"/>
    </source>
</evidence>
<dbReference type="InterPro" id="IPR036162">
    <property type="entry name" value="Resolvase-like_N_sf"/>
</dbReference>
<evidence type="ECO:0000256" key="1">
    <source>
        <dbReference type="ARBA" id="ARBA00022908"/>
    </source>
</evidence>
<dbReference type="InterPro" id="IPR006119">
    <property type="entry name" value="Resolv_N"/>
</dbReference>
<dbReference type="SUPFAM" id="SSF53041">
    <property type="entry name" value="Resolvase-like"/>
    <property type="match status" value="1"/>
</dbReference>
<evidence type="ECO:0000256" key="4">
    <source>
        <dbReference type="PIRSR" id="PIRSR606118-50"/>
    </source>
</evidence>
<protein>
    <recommendedName>
        <fullName evidence="6">Resolvase/invertase-type recombinase catalytic domain-containing protein</fullName>
    </recommendedName>
</protein>
<evidence type="ECO:0000259" key="6">
    <source>
        <dbReference type="PROSITE" id="PS51736"/>
    </source>
</evidence>
<evidence type="ECO:0000256" key="5">
    <source>
        <dbReference type="PROSITE-ProRule" id="PRU10137"/>
    </source>
</evidence>
<dbReference type="Pfam" id="PF00239">
    <property type="entry name" value="Resolvase"/>
    <property type="match status" value="1"/>
</dbReference>
<evidence type="ECO:0000313" key="8">
    <source>
        <dbReference type="Proteomes" id="UP000634668"/>
    </source>
</evidence>
<dbReference type="Proteomes" id="UP000634668">
    <property type="component" value="Unassembled WGS sequence"/>
</dbReference>
<feature type="domain" description="Resolvase/invertase-type recombinase catalytic" evidence="6">
    <location>
        <begin position="4"/>
        <end position="56"/>
    </location>
</feature>
<keyword evidence="2" id="KW-0238">DNA-binding</keyword>
<keyword evidence="3" id="KW-0233">DNA recombination</keyword>
<dbReference type="AlphaFoldDB" id="A0A918MN34"/>
<dbReference type="EMBL" id="BMWP01000022">
    <property type="protein sequence ID" value="GGW42502.1"/>
    <property type="molecule type" value="Genomic_DNA"/>
</dbReference>
<dbReference type="RefSeq" id="WP_084418834.1">
    <property type="nucleotide sequence ID" value="NZ_BMWP01000022.1"/>
</dbReference>
<reference evidence="7" key="2">
    <citation type="submission" date="2020-09" db="EMBL/GenBank/DDBJ databases">
        <authorList>
            <person name="Sun Q."/>
            <person name="Kim S."/>
        </authorList>
    </citation>
    <scope>NUCLEOTIDE SEQUENCE</scope>
    <source>
        <strain evidence="7">KCTC 12113</strain>
    </source>
</reference>
<dbReference type="GO" id="GO:0003677">
    <property type="term" value="F:DNA binding"/>
    <property type="evidence" value="ECO:0007669"/>
    <property type="project" value="UniProtKB-KW"/>
</dbReference>
<comment type="caution">
    <text evidence="7">The sequence shown here is derived from an EMBL/GenBank/DDBJ whole genome shotgun (WGS) entry which is preliminary data.</text>
</comment>
<gene>
    <name evidence="7" type="ORF">GCM10007383_28840</name>
</gene>
<evidence type="ECO:0000256" key="2">
    <source>
        <dbReference type="ARBA" id="ARBA00023125"/>
    </source>
</evidence>
<dbReference type="Gene3D" id="3.40.50.1390">
    <property type="entry name" value="Resolvase, N-terminal catalytic domain"/>
    <property type="match status" value="1"/>
</dbReference>
<dbReference type="InterPro" id="IPR006118">
    <property type="entry name" value="Recombinase_CS"/>
</dbReference>
<organism evidence="7 8">
    <name type="scientific">Arenibacter certesii</name>
    <dbReference type="NCBI Taxonomy" id="228955"/>
    <lineage>
        <taxon>Bacteria</taxon>
        <taxon>Pseudomonadati</taxon>
        <taxon>Bacteroidota</taxon>
        <taxon>Flavobacteriia</taxon>
        <taxon>Flavobacteriales</taxon>
        <taxon>Flavobacteriaceae</taxon>
        <taxon>Arenibacter</taxon>
    </lineage>
</organism>
<dbReference type="GO" id="GO:0000150">
    <property type="term" value="F:DNA strand exchange activity"/>
    <property type="evidence" value="ECO:0007669"/>
    <property type="project" value="InterPro"/>
</dbReference>
<reference evidence="7" key="1">
    <citation type="journal article" date="2014" name="Int. J. Syst. Evol. Microbiol.">
        <title>Complete genome sequence of Corynebacterium casei LMG S-19264T (=DSM 44701T), isolated from a smear-ripened cheese.</title>
        <authorList>
            <consortium name="US DOE Joint Genome Institute (JGI-PGF)"/>
            <person name="Walter F."/>
            <person name="Albersmeier A."/>
            <person name="Kalinowski J."/>
            <person name="Ruckert C."/>
        </authorList>
    </citation>
    <scope>NUCLEOTIDE SEQUENCE</scope>
    <source>
        <strain evidence="7">KCTC 12113</strain>
    </source>
</reference>
<evidence type="ECO:0000256" key="3">
    <source>
        <dbReference type="ARBA" id="ARBA00023172"/>
    </source>
</evidence>
<feature type="active site" description="O-(5'-phospho-DNA)-serine intermediate" evidence="4 5">
    <location>
        <position position="12"/>
    </location>
</feature>
<keyword evidence="1" id="KW-0229">DNA integration</keyword>
<dbReference type="PROSITE" id="PS51736">
    <property type="entry name" value="RECOMBINASES_3"/>
    <property type="match status" value="1"/>
</dbReference>
<sequence>MPKIDFGYVRVSSKTQKLDLQVDALLKEKVHRKNILSDIVSGVKAERKGLDELLDV</sequence>
<dbReference type="PROSITE" id="PS00397">
    <property type="entry name" value="RECOMBINASES_1"/>
    <property type="match status" value="1"/>
</dbReference>
<accession>A0A918MN34</accession>